<dbReference type="Gene3D" id="3.30.70.1530">
    <property type="entry name" value="Hypothetical protein rpa1041"/>
    <property type="match status" value="1"/>
</dbReference>
<evidence type="ECO:0000313" key="10">
    <source>
        <dbReference type="EMBL" id="ANN80281.1"/>
    </source>
</evidence>
<evidence type="ECO:0000256" key="8">
    <source>
        <dbReference type="RuleBase" id="RU364102"/>
    </source>
</evidence>
<accession>A0A193GLK1</accession>
<evidence type="ECO:0000256" key="4">
    <source>
        <dbReference type="ARBA" id="ARBA00023136"/>
    </source>
</evidence>
<dbReference type="Proteomes" id="UP000091926">
    <property type="component" value="Chromosome"/>
</dbReference>
<evidence type="ECO:0000256" key="6">
    <source>
        <dbReference type="ARBA" id="ARBA00023237"/>
    </source>
</evidence>
<sequence>MLPVLLLLVACSARVELFSSSTESEANEVLAALLESDIRAEKLAKKSGIAISVSESDVARALEALRRRGLPRERFEGMGRIFHKEGMISSPLEERARYLYALSQELENTLSKMDGVLVARVHVVLPDQDPAKAIKTPASAAVFIKHQSDYNLDLLRPQIRTLVAHAIPDLSEDRVSVVLIAAYRTSGPAVVTTTSIASPRDSQTRAPAANGRWTVWLAAGIALLCVAAGAGIWAWRRRRVASAPHNSEGAPRHADRFEQA</sequence>
<protein>
    <recommendedName>
        <fullName evidence="8">Lipoprotein</fullName>
    </recommendedName>
</protein>
<dbReference type="PRINTS" id="PR01338">
    <property type="entry name" value="TYPE3OMKPROT"/>
</dbReference>
<dbReference type="InterPro" id="IPR003282">
    <property type="entry name" value="T3SS_SctJ"/>
</dbReference>
<feature type="transmembrane region" description="Helical" evidence="8">
    <location>
        <begin position="213"/>
        <end position="235"/>
    </location>
</feature>
<dbReference type="Gene3D" id="3.30.300.30">
    <property type="match status" value="1"/>
</dbReference>
<name>A0A193GLK1_9BORD</name>
<dbReference type="InterPro" id="IPR043427">
    <property type="entry name" value="YscJ/FliF"/>
</dbReference>
<keyword evidence="4 8" id="KW-0472">Membrane</keyword>
<dbReference type="STRING" id="463014.BAU07_06260"/>
<dbReference type="AlphaFoldDB" id="A0A193GLK1"/>
<dbReference type="GO" id="GO:0009279">
    <property type="term" value="C:cell outer membrane"/>
    <property type="evidence" value="ECO:0007669"/>
    <property type="project" value="UniProtKB-SubCell"/>
</dbReference>
<dbReference type="EMBL" id="CP016172">
    <property type="protein sequence ID" value="ANN80281.1"/>
    <property type="molecule type" value="Genomic_DNA"/>
</dbReference>
<evidence type="ECO:0000259" key="9">
    <source>
        <dbReference type="Pfam" id="PF01514"/>
    </source>
</evidence>
<keyword evidence="8" id="KW-1133">Transmembrane helix</keyword>
<dbReference type="Pfam" id="PF01514">
    <property type="entry name" value="YscJ_FliF"/>
    <property type="match status" value="1"/>
</dbReference>
<dbReference type="NCBIfam" id="TIGR02544">
    <property type="entry name" value="III_secr_YscJ"/>
    <property type="match status" value="1"/>
</dbReference>
<keyword evidence="6 8" id="KW-0998">Cell outer membrane</keyword>
<keyword evidence="8" id="KW-0812">Transmembrane</keyword>
<evidence type="ECO:0000256" key="3">
    <source>
        <dbReference type="ARBA" id="ARBA00022729"/>
    </source>
</evidence>
<keyword evidence="3 8" id="KW-0732">Signal</keyword>
<dbReference type="InterPro" id="IPR006182">
    <property type="entry name" value="FliF_N_dom"/>
</dbReference>
<dbReference type="KEGG" id="bfz:BAU07_06260"/>
<comment type="subcellular location">
    <subcellularLocation>
        <location evidence="1">Cell outer membrane</location>
        <topology evidence="1">Lipid-anchor</topology>
    </subcellularLocation>
</comment>
<evidence type="ECO:0000256" key="1">
    <source>
        <dbReference type="ARBA" id="ARBA00004459"/>
    </source>
</evidence>
<gene>
    <name evidence="10" type="ORF">BAU07_06260</name>
</gene>
<keyword evidence="11" id="KW-1185">Reference proteome</keyword>
<dbReference type="GO" id="GO:0009306">
    <property type="term" value="P:protein secretion"/>
    <property type="evidence" value="ECO:0007669"/>
    <property type="project" value="InterPro"/>
</dbReference>
<evidence type="ECO:0000256" key="7">
    <source>
        <dbReference type="ARBA" id="ARBA00023288"/>
    </source>
</evidence>
<evidence type="ECO:0000313" key="11">
    <source>
        <dbReference type="Proteomes" id="UP000091926"/>
    </source>
</evidence>
<dbReference type="PANTHER" id="PTHR30046:SF2">
    <property type="entry name" value="YOP PROTEINS TRANSLOCATION LIPOPROTEIN J"/>
    <property type="match status" value="1"/>
</dbReference>
<dbReference type="PANTHER" id="PTHR30046">
    <property type="entry name" value="FLAGELLAR M-RING PROTEIN"/>
    <property type="match status" value="1"/>
</dbReference>
<proteinExistence type="inferred from homology"/>
<evidence type="ECO:0000256" key="2">
    <source>
        <dbReference type="ARBA" id="ARBA00009509"/>
    </source>
</evidence>
<evidence type="ECO:0000256" key="5">
    <source>
        <dbReference type="ARBA" id="ARBA00023139"/>
    </source>
</evidence>
<reference evidence="10 11" key="1">
    <citation type="submission" date="2016-06" db="EMBL/GenBank/DDBJ databases">
        <title>Complete genome sequences of Bordetella bronchialis and Bordetella flabilis.</title>
        <authorList>
            <person name="LiPuma J.J."/>
            <person name="Spilker T."/>
        </authorList>
    </citation>
    <scope>NUCLEOTIDE SEQUENCE [LARGE SCALE GENOMIC DNA]</scope>
    <source>
        <strain evidence="10 11">AU10664</strain>
    </source>
</reference>
<dbReference type="InterPro" id="IPR045851">
    <property type="entry name" value="AMP-bd_C_sf"/>
</dbReference>
<organism evidence="10 11">
    <name type="scientific">Bordetella flabilis</name>
    <dbReference type="NCBI Taxonomy" id="463014"/>
    <lineage>
        <taxon>Bacteria</taxon>
        <taxon>Pseudomonadati</taxon>
        <taxon>Pseudomonadota</taxon>
        <taxon>Betaproteobacteria</taxon>
        <taxon>Burkholderiales</taxon>
        <taxon>Alcaligenaceae</taxon>
        <taxon>Bordetella</taxon>
    </lineage>
</organism>
<keyword evidence="5 8" id="KW-0564">Palmitate</keyword>
<feature type="domain" description="Flagellar M-ring N-terminal" evidence="9">
    <location>
        <begin position="14"/>
        <end position="178"/>
    </location>
</feature>
<comment type="similarity">
    <text evidence="2 8">Belongs to the YscJ lipoprotein family.</text>
</comment>
<keyword evidence="7 8" id="KW-0449">Lipoprotein</keyword>